<dbReference type="AlphaFoldDB" id="A0AAD8H4R1"/>
<gene>
    <name evidence="3" type="ORF">POM88_044081</name>
</gene>
<dbReference type="PANTHER" id="PTHR33223:SF10">
    <property type="entry name" value="AMINOTRANSFERASE-LIKE PLANT MOBILE DOMAIN-CONTAINING PROTEIN"/>
    <property type="match status" value="1"/>
</dbReference>
<protein>
    <recommendedName>
        <fullName evidence="2">Retrotransposon gag domain-containing protein</fullName>
    </recommendedName>
</protein>
<dbReference type="InterPro" id="IPR005162">
    <property type="entry name" value="Retrotrans_gag_dom"/>
</dbReference>
<keyword evidence="4" id="KW-1185">Reference proteome</keyword>
<comment type="caution">
    <text evidence="3">The sequence shown here is derived from an EMBL/GenBank/DDBJ whole genome shotgun (WGS) entry which is preliminary data.</text>
</comment>
<dbReference type="PANTHER" id="PTHR33223">
    <property type="entry name" value="CCHC-TYPE DOMAIN-CONTAINING PROTEIN"/>
    <property type="match status" value="1"/>
</dbReference>
<dbReference type="Proteomes" id="UP001237642">
    <property type="component" value="Unassembled WGS sequence"/>
</dbReference>
<proteinExistence type="predicted"/>
<evidence type="ECO:0000259" key="2">
    <source>
        <dbReference type="Pfam" id="PF03732"/>
    </source>
</evidence>
<feature type="compositionally biased region" description="Basic and acidic residues" evidence="1">
    <location>
        <begin position="7"/>
        <end position="25"/>
    </location>
</feature>
<feature type="region of interest" description="Disordered" evidence="1">
    <location>
        <begin position="176"/>
        <end position="197"/>
    </location>
</feature>
<sequence length="316" mass="34880">MANTRRTVRDPQTLEDRPVTSKADTHGNQPPPTTGTQGTNIPTNTQGPEIPISVEGTNPLQMVIHGSNPQETVHQQPISTSPLIMNAPRSLQLHTTDLPQYAVVELIQSTMRHMCPLIFKTNRDQPQTTKEKIAAHEAETARLKKLLAEEEAAQSQGRTNEVIPIINLDPPVRRTKRAEAPRGDPSILLPLGDPDDPTPPFTQDIMKTAISRKFKMPSIKANDGTGDPANHVRTFSNALLLQPTNDAVKCWAFPQTLAGMAQRWYSRLPPNSIGSLKELSKAFINQFISGMVHEKSSTSLMAIQQGKNEALRDYIN</sequence>
<dbReference type="Pfam" id="PF03732">
    <property type="entry name" value="Retrotrans_gag"/>
    <property type="match status" value="1"/>
</dbReference>
<evidence type="ECO:0000313" key="4">
    <source>
        <dbReference type="Proteomes" id="UP001237642"/>
    </source>
</evidence>
<dbReference type="EMBL" id="JAUIZM010000010">
    <property type="protein sequence ID" value="KAK1359607.1"/>
    <property type="molecule type" value="Genomic_DNA"/>
</dbReference>
<reference evidence="3" key="1">
    <citation type="submission" date="2023-02" db="EMBL/GenBank/DDBJ databases">
        <title>Genome of toxic invasive species Heracleum sosnowskyi carries increased number of genes despite the absence of recent whole-genome duplications.</title>
        <authorList>
            <person name="Schelkunov M."/>
            <person name="Shtratnikova V."/>
            <person name="Makarenko M."/>
            <person name="Klepikova A."/>
            <person name="Omelchenko D."/>
            <person name="Novikova G."/>
            <person name="Obukhova E."/>
            <person name="Bogdanov V."/>
            <person name="Penin A."/>
            <person name="Logacheva M."/>
        </authorList>
    </citation>
    <scope>NUCLEOTIDE SEQUENCE</scope>
    <source>
        <strain evidence="3">Hsosn_3</strain>
        <tissue evidence="3">Leaf</tissue>
    </source>
</reference>
<feature type="region of interest" description="Disordered" evidence="1">
    <location>
        <begin position="1"/>
        <end position="50"/>
    </location>
</feature>
<reference evidence="3" key="2">
    <citation type="submission" date="2023-05" db="EMBL/GenBank/DDBJ databases">
        <authorList>
            <person name="Schelkunov M.I."/>
        </authorList>
    </citation>
    <scope>NUCLEOTIDE SEQUENCE</scope>
    <source>
        <strain evidence="3">Hsosn_3</strain>
        <tissue evidence="3">Leaf</tissue>
    </source>
</reference>
<accession>A0AAD8H4R1</accession>
<name>A0AAD8H4R1_9APIA</name>
<feature type="domain" description="Retrotransposon gag" evidence="2">
    <location>
        <begin position="253"/>
        <end position="315"/>
    </location>
</feature>
<feature type="compositionally biased region" description="Low complexity" evidence="1">
    <location>
        <begin position="34"/>
        <end position="47"/>
    </location>
</feature>
<organism evidence="3 4">
    <name type="scientific">Heracleum sosnowskyi</name>
    <dbReference type="NCBI Taxonomy" id="360622"/>
    <lineage>
        <taxon>Eukaryota</taxon>
        <taxon>Viridiplantae</taxon>
        <taxon>Streptophyta</taxon>
        <taxon>Embryophyta</taxon>
        <taxon>Tracheophyta</taxon>
        <taxon>Spermatophyta</taxon>
        <taxon>Magnoliopsida</taxon>
        <taxon>eudicotyledons</taxon>
        <taxon>Gunneridae</taxon>
        <taxon>Pentapetalae</taxon>
        <taxon>asterids</taxon>
        <taxon>campanulids</taxon>
        <taxon>Apiales</taxon>
        <taxon>Apiaceae</taxon>
        <taxon>Apioideae</taxon>
        <taxon>apioid superclade</taxon>
        <taxon>Tordylieae</taxon>
        <taxon>Tordyliinae</taxon>
        <taxon>Heracleum</taxon>
    </lineage>
</organism>
<evidence type="ECO:0000256" key="1">
    <source>
        <dbReference type="SAM" id="MobiDB-lite"/>
    </source>
</evidence>
<evidence type="ECO:0000313" key="3">
    <source>
        <dbReference type="EMBL" id="KAK1359607.1"/>
    </source>
</evidence>